<dbReference type="Proteomes" id="UP000229782">
    <property type="component" value="Unassembled WGS sequence"/>
</dbReference>
<dbReference type="AlphaFoldDB" id="A0A2H0N2F5"/>
<comment type="caution">
    <text evidence="2">The sequence shown here is derived from an EMBL/GenBank/DDBJ whole genome shotgun (WGS) entry which is preliminary data.</text>
</comment>
<evidence type="ECO:0000313" key="2">
    <source>
        <dbReference type="EMBL" id="PIR03061.1"/>
    </source>
</evidence>
<proteinExistence type="predicted"/>
<dbReference type="InterPro" id="IPR002560">
    <property type="entry name" value="Transposase_DDE"/>
</dbReference>
<dbReference type="Pfam" id="PF01610">
    <property type="entry name" value="DDE_Tnp_ISL3"/>
    <property type="match status" value="1"/>
</dbReference>
<gene>
    <name evidence="2" type="ORF">COV60_02290</name>
</gene>
<reference evidence="2 3" key="1">
    <citation type="submission" date="2017-09" db="EMBL/GenBank/DDBJ databases">
        <title>Depth-based differentiation of microbial function through sediment-hosted aquifers and enrichment of novel symbionts in the deep terrestrial subsurface.</title>
        <authorList>
            <person name="Probst A.J."/>
            <person name="Ladd B."/>
            <person name="Jarett J.K."/>
            <person name="Geller-Mcgrath D.E."/>
            <person name="Sieber C.M."/>
            <person name="Emerson J.B."/>
            <person name="Anantharaman K."/>
            <person name="Thomas B.C."/>
            <person name="Malmstrom R."/>
            <person name="Stieglmeier M."/>
            <person name="Klingl A."/>
            <person name="Woyke T."/>
            <person name="Ryan C.M."/>
            <person name="Banfield J.F."/>
        </authorList>
    </citation>
    <scope>NUCLEOTIDE SEQUENCE [LARGE SCALE GENOMIC DNA]</scope>
    <source>
        <strain evidence="2">CG11_big_fil_rev_8_21_14_0_20_43_7</strain>
    </source>
</reference>
<sequence>MAYLKHHITNAVTERLNSKIQSIKANARGFRNFENYRIAILFHCGKLSMYP</sequence>
<protein>
    <recommendedName>
        <fullName evidence="1">Transposase IS204/IS1001/IS1096/IS1165 DDE domain-containing protein</fullName>
    </recommendedName>
</protein>
<accession>A0A2H0N2F5</accession>
<dbReference type="EMBL" id="PCWM01000055">
    <property type="protein sequence ID" value="PIR03061.1"/>
    <property type="molecule type" value="Genomic_DNA"/>
</dbReference>
<evidence type="ECO:0000313" key="3">
    <source>
        <dbReference type="Proteomes" id="UP000229782"/>
    </source>
</evidence>
<name>A0A2H0N2F5_9BACT</name>
<evidence type="ECO:0000259" key="1">
    <source>
        <dbReference type="Pfam" id="PF01610"/>
    </source>
</evidence>
<feature type="domain" description="Transposase IS204/IS1001/IS1096/IS1165 DDE" evidence="1">
    <location>
        <begin position="1"/>
        <end position="40"/>
    </location>
</feature>
<organism evidence="2 3">
    <name type="scientific">Candidatus Magasanikbacteria bacterium CG11_big_fil_rev_8_21_14_0_20_43_7</name>
    <dbReference type="NCBI Taxonomy" id="1974654"/>
    <lineage>
        <taxon>Bacteria</taxon>
        <taxon>Candidatus Magasanikiibacteriota</taxon>
    </lineage>
</organism>